<keyword evidence="7" id="KW-1185">Reference proteome</keyword>
<dbReference type="Pfam" id="PF04389">
    <property type="entry name" value="Peptidase_M28"/>
    <property type="match status" value="1"/>
</dbReference>
<keyword evidence="3" id="KW-0645">Protease</keyword>
<evidence type="ECO:0000256" key="2">
    <source>
        <dbReference type="ARBA" id="ARBA00023315"/>
    </source>
</evidence>
<comment type="caution">
    <text evidence="6">The sequence shown here is derived from an EMBL/GenBank/DDBJ whole genome shotgun (WGS) entry which is preliminary data.</text>
</comment>
<dbReference type="GO" id="GO:0006508">
    <property type="term" value="P:proteolysis"/>
    <property type="evidence" value="ECO:0007669"/>
    <property type="project" value="UniProtKB-KW"/>
</dbReference>
<dbReference type="GO" id="GO:0008270">
    <property type="term" value="F:zinc ion binding"/>
    <property type="evidence" value="ECO:0007669"/>
    <property type="project" value="TreeGrafter"/>
</dbReference>
<evidence type="ECO:0000256" key="1">
    <source>
        <dbReference type="ARBA" id="ARBA00022679"/>
    </source>
</evidence>
<dbReference type="InterPro" id="IPR037457">
    <property type="entry name" value="M28_QC"/>
</dbReference>
<evidence type="ECO:0000259" key="5">
    <source>
        <dbReference type="Pfam" id="PF04389"/>
    </source>
</evidence>
<accession>A0A232LQN0</accession>
<feature type="region of interest" description="Disordered" evidence="4">
    <location>
        <begin position="398"/>
        <end position="421"/>
    </location>
</feature>
<reference evidence="6 7" key="1">
    <citation type="journal article" date="2015" name="Environ. Microbiol.">
        <title>Metagenome sequence of Elaphomyces granulatus from sporocarp tissue reveals Ascomycota ectomycorrhizal fingerprints of genome expansion and a Proteobacteria-rich microbiome.</title>
        <authorList>
            <person name="Quandt C.A."/>
            <person name="Kohler A."/>
            <person name="Hesse C.N."/>
            <person name="Sharpton T.J."/>
            <person name="Martin F."/>
            <person name="Spatafora J.W."/>
        </authorList>
    </citation>
    <scope>NUCLEOTIDE SEQUENCE [LARGE SCALE GENOMIC DNA]</scope>
    <source>
        <strain evidence="6 7">OSC145934</strain>
    </source>
</reference>
<dbReference type="EC" id="3.4.-.-" evidence="3"/>
<dbReference type="Gene3D" id="3.40.630.10">
    <property type="entry name" value="Zn peptidases"/>
    <property type="match status" value="1"/>
</dbReference>
<name>A0A232LQN0_9EURO</name>
<dbReference type="PANTHER" id="PTHR12283:SF6">
    <property type="entry name" value="GLUTAMINYL-PEPTIDE CYCLOTRANSFERASE-RELATED"/>
    <property type="match status" value="1"/>
</dbReference>
<dbReference type="GO" id="GO:0008233">
    <property type="term" value="F:peptidase activity"/>
    <property type="evidence" value="ECO:0007669"/>
    <property type="project" value="UniProtKB-KW"/>
</dbReference>
<dbReference type="InterPro" id="IPR040234">
    <property type="entry name" value="QC/QCL"/>
</dbReference>
<dbReference type="InterPro" id="IPR007484">
    <property type="entry name" value="Peptidase_M28"/>
</dbReference>
<sequence length="421" mass="47180">MTVISGRLVRFLLSTCLGLISLSRPNEAYSVVSDGTLKSLPRPDQDFDIHTGGILAPILQPRVPGTPGSTAVLNHFADFFRHSLPDWQIEFQNSTSKTPVTGDREVPFVNFIATRDPPWVASGNVGRLTLAAHYDSKYKPEGFIGAIDSAVPCAVIMHAMRSIDDALTKKWAAMDKAGHTQGSLDEHTGIQVMFLDGEEAFNEWTATDSLYGSRSLAQEWGARVNPSMSTFKTPLSSIMLFMLLDLLGSKDPKIQSYFKTTHWAYQSMATIEKRLRELKLFKSSPNYPVTENRRSDSKAAEEPRWLIDATREIKSHYRHSGIADDHLPFLERGVEVLHIIDSSPITGFPTVWHTLHDDGDHLDMNTVEDWGVLITAFAAEWMELENFIDTADVKRTPSVPLPRSEKVAEWKNNPDTRKTEL</sequence>
<keyword evidence="3" id="KW-0862">Zinc</keyword>
<feature type="chain" id="PRO_5011819514" description="Peptide hydrolase" evidence="3">
    <location>
        <begin position="29"/>
        <end position="421"/>
    </location>
</feature>
<organism evidence="6 7">
    <name type="scientific">Elaphomyces granulatus</name>
    <dbReference type="NCBI Taxonomy" id="519963"/>
    <lineage>
        <taxon>Eukaryota</taxon>
        <taxon>Fungi</taxon>
        <taxon>Dikarya</taxon>
        <taxon>Ascomycota</taxon>
        <taxon>Pezizomycotina</taxon>
        <taxon>Eurotiomycetes</taxon>
        <taxon>Eurotiomycetidae</taxon>
        <taxon>Eurotiales</taxon>
        <taxon>Elaphomycetaceae</taxon>
        <taxon>Elaphomyces</taxon>
    </lineage>
</organism>
<dbReference type="OrthoDB" id="3907302at2759"/>
<dbReference type="AlphaFoldDB" id="A0A232LQN0"/>
<comment type="similarity">
    <text evidence="3">Belongs to the peptidase M28 family.</text>
</comment>
<feature type="signal peptide" evidence="3">
    <location>
        <begin position="1"/>
        <end position="28"/>
    </location>
</feature>
<evidence type="ECO:0000313" key="7">
    <source>
        <dbReference type="Proteomes" id="UP000243515"/>
    </source>
</evidence>
<feature type="domain" description="Peptidase M28" evidence="5">
    <location>
        <begin position="127"/>
        <end position="377"/>
    </location>
</feature>
<gene>
    <name evidence="6" type="ORF">Egran_05759</name>
</gene>
<dbReference type="Proteomes" id="UP000243515">
    <property type="component" value="Unassembled WGS sequence"/>
</dbReference>
<keyword evidence="1" id="KW-0808">Transferase</keyword>
<dbReference type="CDD" id="cd03880">
    <property type="entry name" value="M28_QC_like"/>
    <property type="match status" value="1"/>
</dbReference>
<dbReference type="SUPFAM" id="SSF53187">
    <property type="entry name" value="Zn-dependent exopeptidases"/>
    <property type="match status" value="1"/>
</dbReference>
<proteinExistence type="inferred from homology"/>
<keyword evidence="3" id="KW-0479">Metal-binding</keyword>
<evidence type="ECO:0000256" key="3">
    <source>
        <dbReference type="RuleBase" id="RU361240"/>
    </source>
</evidence>
<dbReference type="EMBL" id="NPHW01005706">
    <property type="protein sequence ID" value="OXV06473.1"/>
    <property type="molecule type" value="Genomic_DNA"/>
</dbReference>
<keyword evidence="2" id="KW-0012">Acyltransferase</keyword>
<dbReference type="GO" id="GO:0016603">
    <property type="term" value="F:glutaminyl-peptide cyclotransferase activity"/>
    <property type="evidence" value="ECO:0007669"/>
    <property type="project" value="InterPro"/>
</dbReference>
<dbReference type="FunFam" id="3.40.630.10:FF:000074">
    <property type="entry name" value="Peptide hydrolase"/>
    <property type="match status" value="1"/>
</dbReference>
<protein>
    <recommendedName>
        <fullName evidence="3">Peptide hydrolase</fullName>
        <ecNumber evidence="3">3.4.-.-</ecNumber>
    </recommendedName>
</protein>
<evidence type="ECO:0000256" key="4">
    <source>
        <dbReference type="SAM" id="MobiDB-lite"/>
    </source>
</evidence>
<feature type="compositionally biased region" description="Basic and acidic residues" evidence="4">
    <location>
        <begin position="403"/>
        <end position="421"/>
    </location>
</feature>
<keyword evidence="3" id="KW-0378">Hydrolase</keyword>
<evidence type="ECO:0000313" key="6">
    <source>
        <dbReference type="EMBL" id="OXV06473.1"/>
    </source>
</evidence>
<keyword evidence="3" id="KW-0732">Signal</keyword>
<dbReference type="PANTHER" id="PTHR12283">
    <property type="entry name" value="GLUTAMINYL-PEPTIDE CYCLOTRANSFERASE"/>
    <property type="match status" value="1"/>
</dbReference>